<protein>
    <recommendedName>
        <fullName evidence="4">TnpV protein</fullName>
    </recommendedName>
</protein>
<evidence type="ECO:0000313" key="2">
    <source>
        <dbReference type="EMBL" id="BCK82210.1"/>
    </source>
</evidence>
<dbReference type="AlphaFoldDB" id="A0A810Q2H5"/>
<dbReference type="InterPro" id="IPR026989">
    <property type="entry name" value="TnpV"/>
</dbReference>
<dbReference type="Proteomes" id="UP000681035">
    <property type="component" value="Chromosome"/>
</dbReference>
<evidence type="ECO:0000256" key="1">
    <source>
        <dbReference type="SAM" id="MobiDB-lite"/>
    </source>
</evidence>
<reference evidence="2" key="1">
    <citation type="submission" date="2020-09" db="EMBL/GenBank/DDBJ databases">
        <title>New species isolated from human feces.</title>
        <authorList>
            <person name="Kitahara M."/>
            <person name="Shigeno Y."/>
            <person name="Shime M."/>
            <person name="Matsumoto Y."/>
            <person name="Nakamura S."/>
            <person name="Motooka D."/>
            <person name="Fukuoka S."/>
            <person name="Nishikawa H."/>
            <person name="Benno Y."/>
        </authorList>
    </citation>
    <scope>NUCLEOTIDE SEQUENCE</scope>
    <source>
        <strain evidence="2">MM50</strain>
    </source>
</reference>
<keyword evidence="3" id="KW-1185">Reference proteome</keyword>
<evidence type="ECO:0000313" key="3">
    <source>
        <dbReference type="Proteomes" id="UP000681035"/>
    </source>
</evidence>
<accession>A0A810Q2H5</accession>
<feature type="region of interest" description="Disordered" evidence="1">
    <location>
        <begin position="1"/>
        <end position="25"/>
    </location>
</feature>
<dbReference type="Pfam" id="PF14198">
    <property type="entry name" value="TnpV"/>
    <property type="match status" value="1"/>
</dbReference>
<organism evidence="2 3">
    <name type="scientific">Vescimonas coprocola</name>
    <dbReference type="NCBI Taxonomy" id="2714355"/>
    <lineage>
        <taxon>Bacteria</taxon>
        <taxon>Bacillati</taxon>
        <taxon>Bacillota</taxon>
        <taxon>Clostridia</taxon>
        <taxon>Eubacteriales</taxon>
        <taxon>Oscillospiraceae</taxon>
        <taxon>Vescimonas</taxon>
    </lineage>
</organism>
<name>A0A810Q2H5_9FIRM</name>
<evidence type="ECO:0008006" key="4">
    <source>
        <dbReference type="Google" id="ProtNLM"/>
    </source>
</evidence>
<gene>
    <name evidence="2" type="ORF">MM50RIKEN_19730</name>
</gene>
<dbReference type="KEGG" id="vcop:MM50RIKEN_19730"/>
<sequence length="115" mass="13479">MSEMTYRQAGDYQIPNLQLENEGEKPLGKYGRMRRAFLEQNNPMLLNDMILTESLFPHLWEIEETAKARVEFLMEQYLKDSPAPDKETQQMAWVQHMNSLKAQAEEVVMTELINS</sequence>
<dbReference type="EMBL" id="AP023418">
    <property type="protein sequence ID" value="BCK82210.1"/>
    <property type="molecule type" value="Genomic_DNA"/>
</dbReference>
<proteinExistence type="predicted"/>